<sequence length="388" mass="44028">MSDDLSQELKDLIINVIAYSNISVPAQKDVRFERLGLNRGFISSIYKIILDDNRTFVSKITDDKQSEMMNSLHNRELEFYQWLSGCTDAAADPDSKLLKFYGGKRCGLEPGILILNDLSPRIGVQPNYVSGYAPDLVFQIVKGIVSYQSVYLSSGKELSDGYHIRSVNERGSRDALFDRKLAWMSADHKRLIKEWSTPDSLYSIYTEIPESVVGVSKVLVHVDLWPGNMLFERTGDDTHLLAFLDWQTFQIGNPLLDIASVIGLCMTTEGRRAHTEGILQLYVDAMERRRGGFKKPFEITIDKARTLLSSALRWPCVSITYAIERSNDDVEKEGEEMSPLSIRLKELMKDVLNNVAPVHFSSDWRRGRSAVDILPRRRLLPCSPLRTS</sequence>
<feature type="domain" description="CHK kinase-like" evidence="1">
    <location>
        <begin position="113"/>
        <end position="292"/>
    </location>
</feature>
<dbReference type="SMART" id="SM00587">
    <property type="entry name" value="CHK"/>
    <property type="match status" value="1"/>
</dbReference>
<dbReference type="PANTHER" id="PTHR23020">
    <property type="entry name" value="UNCHARACTERIZED NUCLEAR HORMONE RECEPTOR-RELATED"/>
    <property type="match status" value="1"/>
</dbReference>
<dbReference type="Proteomes" id="UP001432027">
    <property type="component" value="Unassembled WGS sequence"/>
</dbReference>
<evidence type="ECO:0000259" key="1">
    <source>
        <dbReference type="SMART" id="SM00587"/>
    </source>
</evidence>
<organism evidence="2 3">
    <name type="scientific">Pristionchus entomophagus</name>
    <dbReference type="NCBI Taxonomy" id="358040"/>
    <lineage>
        <taxon>Eukaryota</taxon>
        <taxon>Metazoa</taxon>
        <taxon>Ecdysozoa</taxon>
        <taxon>Nematoda</taxon>
        <taxon>Chromadorea</taxon>
        <taxon>Rhabditida</taxon>
        <taxon>Rhabditina</taxon>
        <taxon>Diplogasteromorpha</taxon>
        <taxon>Diplogasteroidea</taxon>
        <taxon>Neodiplogasteridae</taxon>
        <taxon>Pristionchus</taxon>
    </lineage>
</organism>
<dbReference type="EMBL" id="BTSX01000004">
    <property type="protein sequence ID" value="GMS96679.1"/>
    <property type="molecule type" value="Genomic_DNA"/>
</dbReference>
<dbReference type="InterPro" id="IPR011009">
    <property type="entry name" value="Kinase-like_dom_sf"/>
</dbReference>
<dbReference type="InterPro" id="IPR052961">
    <property type="entry name" value="Oxido-Kinase-like_Enzymes"/>
</dbReference>
<keyword evidence="3" id="KW-1185">Reference proteome</keyword>
<evidence type="ECO:0000313" key="3">
    <source>
        <dbReference type="Proteomes" id="UP001432027"/>
    </source>
</evidence>
<evidence type="ECO:0000313" key="2">
    <source>
        <dbReference type="EMBL" id="GMS96679.1"/>
    </source>
</evidence>
<comment type="caution">
    <text evidence="2">The sequence shown here is derived from an EMBL/GenBank/DDBJ whole genome shotgun (WGS) entry which is preliminary data.</text>
</comment>
<dbReference type="InterPro" id="IPR012877">
    <property type="entry name" value="Dhs-27"/>
</dbReference>
<reference evidence="2" key="1">
    <citation type="submission" date="2023-10" db="EMBL/GenBank/DDBJ databases">
        <title>Genome assembly of Pristionchus species.</title>
        <authorList>
            <person name="Yoshida K."/>
            <person name="Sommer R.J."/>
        </authorList>
    </citation>
    <scope>NUCLEOTIDE SEQUENCE</scope>
    <source>
        <strain evidence="2">RS0144</strain>
    </source>
</reference>
<gene>
    <name evidence="2" type="ORF">PENTCL1PPCAC_18854</name>
</gene>
<protein>
    <recommendedName>
        <fullName evidence="1">CHK kinase-like domain-containing protein</fullName>
    </recommendedName>
</protein>
<proteinExistence type="predicted"/>
<accession>A0AAV5TR16</accession>
<dbReference type="Gene3D" id="3.90.1200.10">
    <property type="match status" value="1"/>
</dbReference>
<dbReference type="AlphaFoldDB" id="A0AAV5TR16"/>
<dbReference type="PANTHER" id="PTHR23020:SF20">
    <property type="entry name" value="CHK KINASE-LIKE DOMAIN-CONTAINING PROTEIN"/>
    <property type="match status" value="1"/>
</dbReference>
<dbReference type="InterPro" id="IPR015897">
    <property type="entry name" value="CHK_kinase-like"/>
</dbReference>
<dbReference type="Pfam" id="PF07914">
    <property type="entry name" value="DUF1679"/>
    <property type="match status" value="1"/>
</dbReference>
<dbReference type="SUPFAM" id="SSF56112">
    <property type="entry name" value="Protein kinase-like (PK-like)"/>
    <property type="match status" value="1"/>
</dbReference>
<name>A0AAV5TR16_9BILA</name>